<feature type="coiled-coil region" evidence="4">
    <location>
        <begin position="62"/>
        <end position="96"/>
    </location>
</feature>
<dbReference type="PROSITE" id="PS50885">
    <property type="entry name" value="HAMP"/>
    <property type="match status" value="1"/>
</dbReference>
<dbReference type="PANTHER" id="PTHR24421">
    <property type="entry name" value="NITRATE/NITRITE SENSOR PROTEIN NARX-RELATED"/>
    <property type="match status" value="1"/>
</dbReference>
<dbReference type="GO" id="GO:0000155">
    <property type="term" value="F:phosphorelay sensor kinase activity"/>
    <property type="evidence" value="ECO:0007669"/>
    <property type="project" value="InterPro"/>
</dbReference>
<name>A0A5C6U187_9BURK</name>
<dbReference type="InterPro" id="IPR011712">
    <property type="entry name" value="Sig_transdc_His_kin_sub3_dim/P"/>
</dbReference>
<evidence type="ECO:0000256" key="1">
    <source>
        <dbReference type="ARBA" id="ARBA00022679"/>
    </source>
</evidence>
<dbReference type="PANTHER" id="PTHR24421:SF58">
    <property type="entry name" value="SIGNAL TRANSDUCTION HISTIDINE-PROTEIN KINASE_PHOSPHATASE UHPB"/>
    <property type="match status" value="1"/>
</dbReference>
<keyword evidence="5" id="KW-0472">Membrane</keyword>
<evidence type="ECO:0000256" key="4">
    <source>
        <dbReference type="SAM" id="Coils"/>
    </source>
</evidence>
<evidence type="ECO:0000313" key="8">
    <source>
        <dbReference type="Proteomes" id="UP000321832"/>
    </source>
</evidence>
<dbReference type="InterPro" id="IPR003660">
    <property type="entry name" value="HAMP_dom"/>
</dbReference>
<protein>
    <submittedName>
        <fullName evidence="7">HAMP domain-containing protein</fullName>
    </submittedName>
</protein>
<gene>
    <name evidence="7" type="ORF">FSC37_13700</name>
</gene>
<dbReference type="AlphaFoldDB" id="A0A5C6U187"/>
<keyword evidence="5" id="KW-0812">Transmembrane</keyword>
<keyword evidence="2" id="KW-0418">Kinase</keyword>
<dbReference type="EMBL" id="VOPW01000001">
    <property type="protein sequence ID" value="TXC66519.1"/>
    <property type="molecule type" value="Genomic_DNA"/>
</dbReference>
<comment type="caution">
    <text evidence="7">The sequence shown here is derived from an EMBL/GenBank/DDBJ whole genome shotgun (WGS) entry which is preliminary data.</text>
</comment>
<dbReference type="InterPro" id="IPR050482">
    <property type="entry name" value="Sensor_HK_TwoCompSys"/>
</dbReference>
<proteinExistence type="predicted"/>
<evidence type="ECO:0000256" key="2">
    <source>
        <dbReference type="ARBA" id="ARBA00022777"/>
    </source>
</evidence>
<dbReference type="GO" id="GO:0016020">
    <property type="term" value="C:membrane"/>
    <property type="evidence" value="ECO:0007669"/>
    <property type="project" value="InterPro"/>
</dbReference>
<keyword evidence="1" id="KW-0808">Transferase</keyword>
<feature type="domain" description="HAMP" evidence="6">
    <location>
        <begin position="27"/>
        <end position="81"/>
    </location>
</feature>
<sequence length="224" mass="24213">MVYLTSLVGVLAAGMVVMLLVMRWNVRSAFRPLEGLLAAIGRIQSGDTAAARAMPTMPIGELEQIAAALRSLGQALDAAQAERRLLGHKVQSLQEEERMRLARELHDEFGQRLTAIRVDAAWLAVRLSDLPDALPVVQGMGEQCAAIQSDVRGLLARLQPLAGAGDAQSPVGVSTLTELLRELADGWCRSGSGSLRVSVAVEADPARAMPRDRRWRCTASARRR</sequence>
<keyword evidence="4" id="KW-0175">Coiled coil</keyword>
<evidence type="ECO:0000259" key="6">
    <source>
        <dbReference type="PROSITE" id="PS50885"/>
    </source>
</evidence>
<evidence type="ECO:0000256" key="3">
    <source>
        <dbReference type="ARBA" id="ARBA00023012"/>
    </source>
</evidence>
<dbReference type="Gene3D" id="1.20.5.1930">
    <property type="match status" value="1"/>
</dbReference>
<accession>A0A5C6U187</accession>
<evidence type="ECO:0000313" key="7">
    <source>
        <dbReference type="EMBL" id="TXC66519.1"/>
    </source>
</evidence>
<feature type="transmembrane region" description="Helical" evidence="5">
    <location>
        <begin position="6"/>
        <end position="26"/>
    </location>
</feature>
<reference evidence="7 8" key="1">
    <citation type="submission" date="2019-08" db="EMBL/GenBank/DDBJ databases">
        <authorList>
            <person name="Khan S.A."/>
            <person name="Jeon C.O."/>
            <person name="Jeong S.E."/>
        </authorList>
    </citation>
    <scope>NUCLEOTIDE SEQUENCE [LARGE SCALE GENOMIC DNA]</scope>
    <source>
        <strain evidence="8">IMCC1728</strain>
    </source>
</reference>
<dbReference type="Pfam" id="PF07730">
    <property type="entry name" value="HisKA_3"/>
    <property type="match status" value="1"/>
</dbReference>
<evidence type="ECO:0000256" key="5">
    <source>
        <dbReference type="SAM" id="Phobius"/>
    </source>
</evidence>
<keyword evidence="5" id="KW-1133">Transmembrane helix</keyword>
<keyword evidence="3" id="KW-0902">Two-component regulatory system</keyword>
<organism evidence="7 8">
    <name type="scientific">Piscinibacter aquaticus</name>
    <dbReference type="NCBI Taxonomy" id="392597"/>
    <lineage>
        <taxon>Bacteria</taxon>
        <taxon>Pseudomonadati</taxon>
        <taxon>Pseudomonadota</taxon>
        <taxon>Betaproteobacteria</taxon>
        <taxon>Burkholderiales</taxon>
        <taxon>Sphaerotilaceae</taxon>
        <taxon>Piscinibacter</taxon>
    </lineage>
</organism>
<dbReference type="Proteomes" id="UP000321832">
    <property type="component" value="Unassembled WGS sequence"/>
</dbReference>
<dbReference type="GO" id="GO:0046983">
    <property type="term" value="F:protein dimerization activity"/>
    <property type="evidence" value="ECO:0007669"/>
    <property type="project" value="InterPro"/>
</dbReference>
<keyword evidence="8" id="KW-1185">Reference proteome</keyword>